<keyword evidence="4" id="KW-1185">Reference proteome</keyword>
<dbReference type="KEGG" id="bby:CY96_27865"/>
<feature type="region of interest" description="Disordered" evidence="1">
    <location>
        <begin position="1"/>
        <end position="20"/>
    </location>
</feature>
<feature type="compositionally biased region" description="Basic residues" evidence="1">
    <location>
        <begin position="1"/>
        <end position="12"/>
    </location>
</feature>
<feature type="transmembrane region" description="Helical" evidence="2">
    <location>
        <begin position="50"/>
        <end position="72"/>
    </location>
</feature>
<gene>
    <name evidence="3" type="ORF">CY96_27865</name>
</gene>
<protein>
    <submittedName>
        <fullName evidence="3">Uncharacterized protein</fullName>
    </submittedName>
</protein>
<organism evidence="3 4">
    <name type="scientific">Bacillus bombysepticus str. Wang</name>
    <dbReference type="NCBI Taxonomy" id="1330043"/>
    <lineage>
        <taxon>Bacteria</taxon>
        <taxon>Bacillati</taxon>
        <taxon>Bacillota</taxon>
        <taxon>Bacilli</taxon>
        <taxon>Bacillales</taxon>
        <taxon>Bacillaceae</taxon>
        <taxon>Bacillus</taxon>
        <taxon>Bacillus cereus group</taxon>
    </lineage>
</organism>
<keyword evidence="3" id="KW-0614">Plasmid</keyword>
<name>A0A9W3L077_9BACI</name>
<keyword evidence="2" id="KW-0472">Membrane</keyword>
<keyword evidence="2" id="KW-1133">Transmembrane helix</keyword>
<dbReference type="Proteomes" id="UP000031778">
    <property type="component" value="Plasmid pBb"/>
</dbReference>
<dbReference type="EMBL" id="CP007513">
    <property type="protein sequence ID" value="AHX21950.1"/>
    <property type="molecule type" value="Genomic_DNA"/>
</dbReference>
<dbReference type="AlphaFoldDB" id="A0A9W3L077"/>
<evidence type="ECO:0000313" key="4">
    <source>
        <dbReference type="Proteomes" id="UP000031778"/>
    </source>
</evidence>
<sequence length="73" mass="9047">MRNIRQTKRKGNVSRNREEKEQLLQVEELRKERRKRNAVSRNRERKKQKFVNICYNKLNIIVVKIFILRIILL</sequence>
<evidence type="ECO:0000313" key="3">
    <source>
        <dbReference type="EMBL" id="AHX21950.1"/>
    </source>
</evidence>
<accession>A0A9W3L077</accession>
<evidence type="ECO:0000256" key="1">
    <source>
        <dbReference type="SAM" id="MobiDB-lite"/>
    </source>
</evidence>
<geneLocation type="plasmid" evidence="3 4">
    <name>pBb</name>
</geneLocation>
<keyword evidence="2" id="KW-0812">Transmembrane</keyword>
<reference evidence="4" key="1">
    <citation type="submission" date="2014-03" db="EMBL/GenBank/DDBJ databases">
        <title>The Complete Genome Sequence of Bacillus bombyseptieus.</title>
        <authorList>
            <person name="Cheng T."/>
            <person name="Lin P."/>
            <person name="Jin S."/>
            <person name="Wu Y."/>
            <person name="Fu B."/>
            <person name="Long R."/>
            <person name="Liu D."/>
            <person name="Guo Y."/>
            <person name="Peng L."/>
            <person name="Xia Q."/>
        </authorList>
    </citation>
    <scope>NUCLEOTIDE SEQUENCE [LARGE SCALE GENOMIC DNA]</scope>
    <source>
        <strain evidence="4">wang</strain>
        <plasmid evidence="4">pBb</plasmid>
    </source>
</reference>
<evidence type="ECO:0000256" key="2">
    <source>
        <dbReference type="SAM" id="Phobius"/>
    </source>
</evidence>
<proteinExistence type="predicted"/>